<evidence type="ECO:0000256" key="1">
    <source>
        <dbReference type="ARBA" id="ARBA00008072"/>
    </source>
</evidence>
<evidence type="ECO:0000256" key="6">
    <source>
        <dbReference type="RuleBase" id="RU361277"/>
    </source>
</evidence>
<evidence type="ECO:0000256" key="3">
    <source>
        <dbReference type="ARBA" id="ARBA00022833"/>
    </source>
</evidence>
<feature type="domain" description="Enoyl reductase (ER)" evidence="8">
    <location>
        <begin position="45"/>
        <end position="397"/>
    </location>
</feature>
<keyword evidence="2 6" id="KW-0479">Metal-binding</keyword>
<dbReference type="EC" id="1.1.1.284" evidence="9"/>
<evidence type="ECO:0000259" key="8">
    <source>
        <dbReference type="SMART" id="SM00829"/>
    </source>
</evidence>
<protein>
    <submittedName>
        <fullName evidence="9">S-(Hydroxymethyl)glutathione dehydrogenase/alcohol dehydrogenase</fullName>
        <ecNumber evidence="9">1.1.1.1</ecNumber>
        <ecNumber evidence="9">1.1.1.284</ecNumber>
    </submittedName>
</protein>
<dbReference type="InterPro" id="IPR036291">
    <property type="entry name" value="NAD(P)-bd_dom_sf"/>
</dbReference>
<dbReference type="InterPro" id="IPR013154">
    <property type="entry name" value="ADH-like_N"/>
</dbReference>
<feature type="region of interest" description="Disordered" evidence="7">
    <location>
        <begin position="14"/>
        <end position="33"/>
    </location>
</feature>
<dbReference type="SMART" id="SM00829">
    <property type="entry name" value="PKS_ER"/>
    <property type="match status" value="1"/>
</dbReference>
<dbReference type="GO" id="GO:0046294">
    <property type="term" value="P:formaldehyde catabolic process"/>
    <property type="evidence" value="ECO:0007669"/>
    <property type="project" value="TreeGrafter"/>
</dbReference>
<evidence type="ECO:0000256" key="5">
    <source>
        <dbReference type="ARBA" id="ARBA00023027"/>
    </source>
</evidence>
<evidence type="ECO:0000256" key="4">
    <source>
        <dbReference type="ARBA" id="ARBA00023002"/>
    </source>
</evidence>
<gene>
    <name evidence="9" type="ORF">FHU38_000017</name>
</gene>
<dbReference type="CDD" id="cd08279">
    <property type="entry name" value="Zn_ADH_class_III"/>
    <property type="match status" value="1"/>
</dbReference>
<dbReference type="EMBL" id="JAAOYM010000001">
    <property type="protein sequence ID" value="NIJ09673.1"/>
    <property type="molecule type" value="Genomic_DNA"/>
</dbReference>
<dbReference type="GO" id="GO:0008270">
    <property type="term" value="F:zinc ion binding"/>
    <property type="evidence" value="ECO:0007669"/>
    <property type="project" value="InterPro"/>
</dbReference>
<dbReference type="PROSITE" id="PS00059">
    <property type="entry name" value="ADH_ZINC"/>
    <property type="match status" value="1"/>
</dbReference>
<evidence type="ECO:0000256" key="2">
    <source>
        <dbReference type="ARBA" id="ARBA00022723"/>
    </source>
</evidence>
<evidence type="ECO:0000313" key="9">
    <source>
        <dbReference type="EMBL" id="NIJ09673.1"/>
    </source>
</evidence>
<dbReference type="AlphaFoldDB" id="A0A7X5UL35"/>
<dbReference type="NCBIfam" id="TIGR03989">
    <property type="entry name" value="Rxyl_3153"/>
    <property type="match status" value="1"/>
</dbReference>
<keyword evidence="5" id="KW-0520">NAD</keyword>
<dbReference type="InterPro" id="IPR020843">
    <property type="entry name" value="ER"/>
</dbReference>
<dbReference type="EC" id="1.1.1.1" evidence="9"/>
<evidence type="ECO:0000256" key="7">
    <source>
        <dbReference type="SAM" id="MobiDB-lite"/>
    </source>
</evidence>
<comment type="cofactor">
    <cofactor evidence="6">
        <name>Zn(2+)</name>
        <dbReference type="ChEBI" id="CHEBI:29105"/>
    </cofactor>
</comment>
<organism evidence="9 10">
    <name type="scientific">Saccharomonospora amisosensis</name>
    <dbReference type="NCBI Taxonomy" id="1128677"/>
    <lineage>
        <taxon>Bacteria</taxon>
        <taxon>Bacillati</taxon>
        <taxon>Actinomycetota</taxon>
        <taxon>Actinomycetes</taxon>
        <taxon>Pseudonocardiales</taxon>
        <taxon>Pseudonocardiaceae</taxon>
        <taxon>Saccharomonospora</taxon>
    </lineage>
</organism>
<dbReference type="InterPro" id="IPR011032">
    <property type="entry name" value="GroES-like_sf"/>
</dbReference>
<dbReference type="Pfam" id="PF00107">
    <property type="entry name" value="ADH_zinc_N"/>
    <property type="match status" value="1"/>
</dbReference>
<dbReference type="Pfam" id="PF08240">
    <property type="entry name" value="ADH_N"/>
    <property type="match status" value="1"/>
</dbReference>
<dbReference type="GO" id="GO:0004022">
    <property type="term" value="F:alcohol dehydrogenase (NAD+) activity"/>
    <property type="evidence" value="ECO:0007669"/>
    <property type="project" value="UniProtKB-EC"/>
</dbReference>
<dbReference type="Gene3D" id="3.90.180.10">
    <property type="entry name" value="Medium-chain alcohol dehydrogenases, catalytic domain"/>
    <property type="match status" value="1"/>
</dbReference>
<dbReference type="SUPFAM" id="SSF50129">
    <property type="entry name" value="GroES-like"/>
    <property type="match status" value="2"/>
</dbReference>
<comment type="similarity">
    <text evidence="1 6">Belongs to the zinc-containing alcohol dehydrogenase family.</text>
</comment>
<comment type="caution">
    <text evidence="9">The sequence shown here is derived from an EMBL/GenBank/DDBJ whole genome shotgun (WGS) entry which is preliminary data.</text>
</comment>
<accession>A0A7X5UL35</accession>
<evidence type="ECO:0000313" key="10">
    <source>
        <dbReference type="Proteomes" id="UP000545493"/>
    </source>
</evidence>
<dbReference type="InterPro" id="IPR002328">
    <property type="entry name" value="ADH_Zn_CS"/>
</dbReference>
<dbReference type="SUPFAM" id="SSF51735">
    <property type="entry name" value="NAD(P)-binding Rossmann-fold domains"/>
    <property type="match status" value="1"/>
</dbReference>
<dbReference type="InterPro" id="IPR013149">
    <property type="entry name" value="ADH-like_C"/>
</dbReference>
<name>A0A7X5UL35_9PSEU</name>
<keyword evidence="4 9" id="KW-0560">Oxidoreductase</keyword>
<dbReference type="InterPro" id="IPR023921">
    <property type="entry name" value="ADH_Zn_actinomycetes"/>
</dbReference>
<dbReference type="PANTHER" id="PTHR43880">
    <property type="entry name" value="ALCOHOL DEHYDROGENASE"/>
    <property type="match status" value="1"/>
</dbReference>
<proteinExistence type="inferred from homology"/>
<dbReference type="GO" id="GO:0005829">
    <property type="term" value="C:cytosol"/>
    <property type="evidence" value="ECO:0007669"/>
    <property type="project" value="TreeGrafter"/>
</dbReference>
<dbReference type="Gene3D" id="3.40.50.720">
    <property type="entry name" value="NAD(P)-binding Rossmann-like Domain"/>
    <property type="match status" value="1"/>
</dbReference>
<sequence length="403" mass="42615">MAFMGHSRHGWPVLPGAHSSYAGGRSPSESKETMSMKTKAAVLWGLNEKWQVEEIDLDPPNEGEVQVKLAASGLCHSDEHLVTGDIPIPFPVVGGHEGAGIVEAVGANVTEVAEGDPVVLSFLPACGKCSYCARGMTNLCDLGGAVILGPQLDGTYRFHTRGEDAGQMCLLGTFSERTVVPAASVVKIDEGFPLEKAALVGCGVTTGFGSATRAGEVRAGDVVVVVGAGGIGVNAIQGARAAGARAIVAVDPVEYKRAKAGEFGATHTAESMDEAWNVVSELTRGQLADVCVLTTDVAEGSYIEPALSLVGKRGRVIVTAIGHPDEHTMSGNLFELTLYEKQIRGALFGSSNPQHDIPRLLELYNLGQLKLDELVTAEYQLEDINQGYQDMRDGKNIRGMIRF</sequence>
<dbReference type="GO" id="GO:0051903">
    <property type="term" value="F:S-(hydroxymethyl)glutathione dehydrogenase [NAD(P)+] activity"/>
    <property type="evidence" value="ECO:0007669"/>
    <property type="project" value="UniProtKB-EC"/>
</dbReference>
<dbReference type="Proteomes" id="UP000545493">
    <property type="component" value="Unassembled WGS sequence"/>
</dbReference>
<keyword evidence="10" id="KW-1185">Reference proteome</keyword>
<dbReference type="PANTHER" id="PTHR43880:SF12">
    <property type="entry name" value="ALCOHOL DEHYDROGENASE CLASS-3"/>
    <property type="match status" value="1"/>
</dbReference>
<keyword evidence="3 6" id="KW-0862">Zinc</keyword>
<reference evidence="9 10" key="1">
    <citation type="submission" date="2020-03" db="EMBL/GenBank/DDBJ databases">
        <title>Sequencing the genomes of 1000 actinobacteria strains.</title>
        <authorList>
            <person name="Klenk H.-P."/>
        </authorList>
    </citation>
    <scope>NUCLEOTIDE SEQUENCE [LARGE SCALE GENOMIC DNA]</scope>
    <source>
        <strain evidence="9 10">DSM 45685</strain>
    </source>
</reference>